<keyword evidence="2" id="KW-1185">Reference proteome</keyword>
<sequence>MFLDGFQQRSGCTSFTHKDIGSLLECAKLQDPLRGYDDTLCCSRNIMCGRENYYPVGASLSNPWKWTCFVNCILQCVVHTVPLVLKLLKDDHIDACPLISENFEWGRHQDAHEFLRCLLDKLDEAPVPLSPPSEGSSSIVQQIFGGQLKSQLHCPECNHCSDRLEPFVDLNLEVTQMRSIMDALKSFTKIEVFENFTCDGCKSRVNMEKQFKVEQAPEVLVIQLKRFQNLGSDISKIQAMVEYQSELDLNPFMSSTEDNPQNYDLYGVVEHLGVPSNGHYICFIRPSESDWFLFDDSKVMKISKDRALESQAYLLFYVKQGSSPWFSTLLKRRKNSSSDSDEGSISCSSSDDDEQENDCSPKTPSWCKEDEISGSDDSPAGALVTSWLRSVGSNSDSIAEGKCITNNAIVQENAMKDEIMKLMKDKVINKLCRSGFVGSEIENVAADIFAEALDELHMAVALKTSKRECTMEMLDDDGDKTGAKKRRRDEHEAEAEGHRLGEISMAEQECGVGSKGEVQVQENVKLAGGQRKRWREIILPVVRRRSNGIVWDDWFGRGSD</sequence>
<dbReference type="Proteomes" id="UP001732700">
    <property type="component" value="Chromosome 1C"/>
</dbReference>
<evidence type="ECO:0000313" key="1">
    <source>
        <dbReference type="EnsemblPlants" id="AVESA.00010b.r2.1CG0082990.1.CDS"/>
    </source>
</evidence>
<reference evidence="1" key="1">
    <citation type="submission" date="2021-05" db="EMBL/GenBank/DDBJ databases">
        <authorList>
            <person name="Scholz U."/>
            <person name="Mascher M."/>
            <person name="Fiebig A."/>
        </authorList>
    </citation>
    <scope>NUCLEOTIDE SEQUENCE [LARGE SCALE GENOMIC DNA]</scope>
</reference>
<organism evidence="1 2">
    <name type="scientific">Avena sativa</name>
    <name type="common">Oat</name>
    <dbReference type="NCBI Taxonomy" id="4498"/>
    <lineage>
        <taxon>Eukaryota</taxon>
        <taxon>Viridiplantae</taxon>
        <taxon>Streptophyta</taxon>
        <taxon>Embryophyta</taxon>
        <taxon>Tracheophyta</taxon>
        <taxon>Spermatophyta</taxon>
        <taxon>Magnoliopsida</taxon>
        <taxon>Liliopsida</taxon>
        <taxon>Poales</taxon>
        <taxon>Poaceae</taxon>
        <taxon>BOP clade</taxon>
        <taxon>Pooideae</taxon>
        <taxon>Poodae</taxon>
        <taxon>Poeae</taxon>
        <taxon>Poeae Chloroplast Group 1 (Aveneae type)</taxon>
        <taxon>Aveninae</taxon>
        <taxon>Avena</taxon>
    </lineage>
</organism>
<proteinExistence type="predicted"/>
<accession>A0ACD5TMI5</accession>
<protein>
    <submittedName>
        <fullName evidence="1">Uncharacterized protein</fullName>
    </submittedName>
</protein>
<name>A0ACD5TMI5_AVESA</name>
<dbReference type="EnsemblPlants" id="AVESA.00010b.r2.1CG0082990.1">
    <property type="protein sequence ID" value="AVESA.00010b.r2.1CG0082990.1.CDS"/>
    <property type="gene ID" value="AVESA.00010b.r2.1CG0082990"/>
</dbReference>
<evidence type="ECO:0000313" key="2">
    <source>
        <dbReference type="Proteomes" id="UP001732700"/>
    </source>
</evidence>
<reference evidence="1" key="2">
    <citation type="submission" date="2025-09" db="UniProtKB">
        <authorList>
            <consortium name="EnsemblPlants"/>
        </authorList>
    </citation>
    <scope>IDENTIFICATION</scope>
</reference>